<keyword evidence="3" id="KW-0479">Metal-binding</keyword>
<evidence type="ECO:0000256" key="6">
    <source>
        <dbReference type="ARBA" id="ARBA00022801"/>
    </source>
</evidence>
<dbReference type="GO" id="GO:0005524">
    <property type="term" value="F:ATP binding"/>
    <property type="evidence" value="ECO:0007669"/>
    <property type="project" value="UniProtKB-KW"/>
</dbReference>
<keyword evidence="6" id="KW-0378">Hydrolase</keyword>
<dbReference type="GO" id="GO:0046872">
    <property type="term" value="F:metal ion binding"/>
    <property type="evidence" value="ECO:0007669"/>
    <property type="project" value="UniProtKB-KW"/>
</dbReference>
<feature type="domain" description="Helicase ATP-binding" evidence="16">
    <location>
        <begin position="181"/>
        <end position="444"/>
    </location>
</feature>
<keyword evidence="14" id="KW-0413">Isomerase</keyword>
<dbReference type="Pfam" id="PF12705">
    <property type="entry name" value="PDDEXK_1"/>
    <property type="match status" value="1"/>
</dbReference>
<dbReference type="Gene3D" id="3.40.50.300">
    <property type="entry name" value="P-loop containing nucleotide triphosphate hydrolases"/>
    <property type="match status" value="2"/>
</dbReference>
<reference evidence="18" key="1">
    <citation type="submission" date="2017-08" db="EMBL/GenBank/DDBJ databases">
        <authorList>
            <person name="Huang Z."/>
        </authorList>
    </citation>
    <scope>NUCLEOTIDE SEQUENCE [LARGE SCALE GENOMIC DNA]</scope>
    <source>
        <strain evidence="18">SA5d-4</strain>
    </source>
</reference>
<dbReference type="InterPro" id="IPR011604">
    <property type="entry name" value="PDDEXK-like_dom_sf"/>
</dbReference>
<reference evidence="17 18" key="2">
    <citation type="submission" date="2017-09" db="EMBL/GenBank/DDBJ databases">
        <title>Bacillus patelloidae sp. nov., isolated from the intestinal tract of a marine limpet.</title>
        <authorList>
            <person name="Liu R."/>
            <person name="Dong C."/>
            <person name="Shao Z."/>
        </authorList>
    </citation>
    <scope>NUCLEOTIDE SEQUENCE [LARGE SCALE GENOMIC DNA]</scope>
    <source>
        <strain evidence="17 18">SA5d-4</strain>
    </source>
</reference>
<dbReference type="Pfam" id="PF06733">
    <property type="entry name" value="DEAD_2"/>
    <property type="match status" value="1"/>
</dbReference>
<protein>
    <submittedName>
        <fullName evidence="17">ATP-dependent helicase</fullName>
    </submittedName>
</protein>
<evidence type="ECO:0000256" key="11">
    <source>
        <dbReference type="ARBA" id="ARBA00023014"/>
    </source>
</evidence>
<accession>A0A263BS16</accession>
<evidence type="ECO:0000256" key="7">
    <source>
        <dbReference type="ARBA" id="ARBA00022806"/>
    </source>
</evidence>
<keyword evidence="12" id="KW-0238">DNA-binding</keyword>
<keyword evidence="11" id="KW-0411">Iron-sulfur</keyword>
<evidence type="ECO:0000256" key="3">
    <source>
        <dbReference type="ARBA" id="ARBA00022723"/>
    </source>
</evidence>
<keyword evidence="10" id="KW-0408">Iron</keyword>
<comment type="similarity">
    <text evidence="15">Belongs to the helicase family. DinG subfamily.</text>
</comment>
<dbReference type="InterPro" id="IPR006555">
    <property type="entry name" value="ATP-dep_Helicase_C"/>
</dbReference>
<evidence type="ECO:0000256" key="2">
    <source>
        <dbReference type="ARBA" id="ARBA00022722"/>
    </source>
</evidence>
<dbReference type="InterPro" id="IPR014013">
    <property type="entry name" value="Helic_SF1/SF2_ATP-bd_DinG/Rad3"/>
</dbReference>
<evidence type="ECO:0000313" key="18">
    <source>
        <dbReference type="Proteomes" id="UP000217083"/>
    </source>
</evidence>
<dbReference type="PANTHER" id="PTHR11472:SF34">
    <property type="entry name" value="REGULATOR OF TELOMERE ELONGATION HELICASE 1"/>
    <property type="match status" value="1"/>
</dbReference>
<dbReference type="SMART" id="SM00491">
    <property type="entry name" value="HELICc2"/>
    <property type="match status" value="1"/>
</dbReference>
<dbReference type="GO" id="GO:0016818">
    <property type="term" value="F:hydrolase activity, acting on acid anhydrides, in phosphorus-containing anhydrides"/>
    <property type="evidence" value="ECO:0007669"/>
    <property type="project" value="InterPro"/>
</dbReference>
<dbReference type="Gene3D" id="1.10.275.40">
    <property type="match status" value="1"/>
</dbReference>
<dbReference type="SUPFAM" id="SSF52540">
    <property type="entry name" value="P-loop containing nucleoside triphosphate hydrolases"/>
    <property type="match status" value="2"/>
</dbReference>
<dbReference type="InterPro" id="IPR010614">
    <property type="entry name" value="RAD3-like_helicase_DEAD"/>
</dbReference>
<keyword evidence="5" id="KW-0227">DNA damage</keyword>
<dbReference type="Proteomes" id="UP000217083">
    <property type="component" value="Unassembled WGS sequence"/>
</dbReference>
<evidence type="ECO:0000256" key="9">
    <source>
        <dbReference type="ARBA" id="ARBA00022840"/>
    </source>
</evidence>
<proteinExistence type="inferred from homology"/>
<dbReference type="GO" id="GO:0003678">
    <property type="term" value="F:DNA helicase activity"/>
    <property type="evidence" value="ECO:0007669"/>
    <property type="project" value="InterPro"/>
</dbReference>
<keyword evidence="9" id="KW-0067">ATP-binding</keyword>
<dbReference type="RefSeq" id="WP_094926079.1">
    <property type="nucleotide sequence ID" value="NZ_NPIA01000008.1"/>
</dbReference>
<dbReference type="Pfam" id="PF13307">
    <property type="entry name" value="Helicase_C_2"/>
    <property type="match status" value="1"/>
</dbReference>
<dbReference type="InterPro" id="IPR042493">
    <property type="entry name" value="XPD_DNA_FeS"/>
</dbReference>
<evidence type="ECO:0000256" key="8">
    <source>
        <dbReference type="ARBA" id="ARBA00022839"/>
    </source>
</evidence>
<dbReference type="Gene3D" id="1.10.30.20">
    <property type="entry name" value="Bacterial XPD DNA helicase, FeS cluster domain"/>
    <property type="match status" value="1"/>
</dbReference>
<dbReference type="GO" id="GO:0004527">
    <property type="term" value="F:exonuclease activity"/>
    <property type="evidence" value="ECO:0007669"/>
    <property type="project" value="UniProtKB-KW"/>
</dbReference>
<organism evidence="17 18">
    <name type="scientific">Lottiidibacillus patelloidae</name>
    <dbReference type="NCBI Taxonomy" id="2670334"/>
    <lineage>
        <taxon>Bacteria</taxon>
        <taxon>Bacillati</taxon>
        <taxon>Bacillota</taxon>
        <taxon>Bacilli</taxon>
        <taxon>Bacillales</taxon>
        <taxon>Bacillaceae</taxon>
        <taxon>Lottiidibacillus</taxon>
    </lineage>
</organism>
<evidence type="ECO:0000256" key="10">
    <source>
        <dbReference type="ARBA" id="ARBA00023004"/>
    </source>
</evidence>
<comment type="caution">
    <text evidence="17">The sequence shown here is derived from an EMBL/GenBank/DDBJ whole genome shotgun (WGS) entry which is preliminary data.</text>
</comment>
<dbReference type="AlphaFoldDB" id="A0A263BS16"/>
<dbReference type="PROSITE" id="PS51193">
    <property type="entry name" value="HELICASE_ATP_BIND_2"/>
    <property type="match status" value="1"/>
</dbReference>
<evidence type="ECO:0000256" key="1">
    <source>
        <dbReference type="ARBA" id="ARBA00022485"/>
    </source>
</evidence>
<sequence>MKENVKISVRFLVEHVFRSGSIEEGMRSMTAMAEGTRIHQSIQRTYDENAEKEVYLQTTITHRELEYHIDGRCDGLLFDGDEVTIDEIKSTSADINQITSDTHPVHWAQAKFYAYMYCASHDKNKIKVQLTYVQAKTNEVKRFQQAFTIEELSHFVFVVVEQYAPYAELLKQHEARRNESIKQLTFPFETYREGQRKLTGAVYKTILDKKQLFANAPTGVGKTISTTFPALKAIGEGALQKFFYLTARTITRTVAEESLSLMAKDKLVIHSVTITAKEKACINEKMLCQSETCPFANGHFDRINAAILDILKSETIMVREVIEKYARKHRVCPFEFSLDLAYIVDVVICDYNYIFDPRVSLKRQYEEQKKKTAILIDEAHQLVDRGRDMYSAELNLSLFQQIQQAYKSINNNLYEVVCEIVYYFELLKREAGKEKNLSYKEMQEEIITLVDSFVFIAEQELSLNGTGQEGEALLQGYFSALGFLRVAPLYDERFITYVEVEEEDIKIKMFCIDPSHLLQKMAKGFHSKIFFSATMSPFLYYQEMLGISNDNYAVSINSPFTADQAKVYIQPISTRFKDRDLTKLDLVNMLIKETRVKGNYLIFFPSYHYLSEVYSEFVSLAPEVETIVQHSSMTELEREDFIASYDAENNNTLVGFAVLGGIFSEGIDLKGERLSGVFIIGVGLPRLSFERDLMKRYFDSIGKNGYDFAYVYPGMNKVLQAGGRLIRTENDRGKIVLVDDRFLSSKYKQLLPKEWTNYELYKLR</sequence>
<keyword evidence="13" id="KW-0234">DNA repair</keyword>
<dbReference type="InterPro" id="IPR027417">
    <property type="entry name" value="P-loop_NTPase"/>
</dbReference>
<keyword evidence="7 17" id="KW-0347">Helicase</keyword>
<dbReference type="SMART" id="SM00488">
    <property type="entry name" value="DEXDc2"/>
    <property type="match status" value="1"/>
</dbReference>
<dbReference type="EMBL" id="NPIA01000008">
    <property type="protein sequence ID" value="OZM56157.1"/>
    <property type="molecule type" value="Genomic_DNA"/>
</dbReference>
<evidence type="ECO:0000256" key="15">
    <source>
        <dbReference type="ARBA" id="ARBA00038058"/>
    </source>
</evidence>
<name>A0A263BS16_9BACI</name>
<gene>
    <name evidence="17" type="ORF">CIB95_13715</name>
</gene>
<dbReference type="InterPro" id="IPR045028">
    <property type="entry name" value="DinG/Rad3-like"/>
</dbReference>
<dbReference type="InterPro" id="IPR038726">
    <property type="entry name" value="PDDEXK_AddAB-type"/>
</dbReference>
<keyword evidence="8" id="KW-0269">Exonuclease</keyword>
<keyword evidence="4" id="KW-0547">Nucleotide-binding</keyword>
<dbReference type="GO" id="GO:0006281">
    <property type="term" value="P:DNA repair"/>
    <property type="evidence" value="ECO:0007669"/>
    <property type="project" value="UniProtKB-KW"/>
</dbReference>
<evidence type="ECO:0000313" key="17">
    <source>
        <dbReference type="EMBL" id="OZM56157.1"/>
    </source>
</evidence>
<evidence type="ECO:0000259" key="16">
    <source>
        <dbReference type="PROSITE" id="PS51193"/>
    </source>
</evidence>
<keyword evidence="2" id="KW-0540">Nuclease</keyword>
<keyword evidence="1" id="KW-0004">4Fe-4S</keyword>
<evidence type="ECO:0000256" key="5">
    <source>
        <dbReference type="ARBA" id="ARBA00022763"/>
    </source>
</evidence>
<dbReference type="PANTHER" id="PTHR11472">
    <property type="entry name" value="DNA REPAIR DEAD HELICASE RAD3/XP-D SUBFAMILY MEMBER"/>
    <property type="match status" value="1"/>
</dbReference>
<evidence type="ECO:0000256" key="13">
    <source>
        <dbReference type="ARBA" id="ARBA00023204"/>
    </source>
</evidence>
<evidence type="ECO:0000256" key="14">
    <source>
        <dbReference type="ARBA" id="ARBA00023235"/>
    </source>
</evidence>
<evidence type="ECO:0000256" key="12">
    <source>
        <dbReference type="ARBA" id="ARBA00023125"/>
    </source>
</evidence>
<dbReference type="InterPro" id="IPR006554">
    <property type="entry name" value="Helicase-like_DEXD_c2"/>
</dbReference>
<dbReference type="GO" id="GO:0003677">
    <property type="term" value="F:DNA binding"/>
    <property type="evidence" value="ECO:0007669"/>
    <property type="project" value="UniProtKB-KW"/>
</dbReference>
<keyword evidence="18" id="KW-1185">Reference proteome</keyword>
<dbReference type="Gene3D" id="3.90.320.10">
    <property type="match status" value="1"/>
</dbReference>
<dbReference type="GO" id="GO:0051539">
    <property type="term" value="F:4 iron, 4 sulfur cluster binding"/>
    <property type="evidence" value="ECO:0007669"/>
    <property type="project" value="UniProtKB-KW"/>
</dbReference>
<evidence type="ECO:0000256" key="4">
    <source>
        <dbReference type="ARBA" id="ARBA00022741"/>
    </source>
</evidence>